<feature type="compositionally biased region" description="Basic and acidic residues" evidence="1">
    <location>
        <begin position="333"/>
        <end position="343"/>
    </location>
</feature>
<feature type="compositionally biased region" description="Basic and acidic residues" evidence="1">
    <location>
        <begin position="732"/>
        <end position="741"/>
    </location>
</feature>
<feature type="compositionally biased region" description="Polar residues" evidence="1">
    <location>
        <begin position="773"/>
        <end position="782"/>
    </location>
</feature>
<gene>
    <name evidence="2" type="ORF">TGEB3V08_LOCUS1202</name>
</gene>
<organism evidence="2">
    <name type="scientific">Timema genevievae</name>
    <name type="common">Walking stick</name>
    <dbReference type="NCBI Taxonomy" id="629358"/>
    <lineage>
        <taxon>Eukaryota</taxon>
        <taxon>Metazoa</taxon>
        <taxon>Ecdysozoa</taxon>
        <taxon>Arthropoda</taxon>
        <taxon>Hexapoda</taxon>
        <taxon>Insecta</taxon>
        <taxon>Pterygota</taxon>
        <taxon>Neoptera</taxon>
        <taxon>Polyneoptera</taxon>
        <taxon>Phasmatodea</taxon>
        <taxon>Timematodea</taxon>
        <taxon>Timematoidea</taxon>
        <taxon>Timematidae</taxon>
        <taxon>Timema</taxon>
    </lineage>
</organism>
<name>A0A7R9PH78_TIMGE</name>
<feature type="compositionally biased region" description="Low complexity" evidence="1">
    <location>
        <begin position="589"/>
        <end position="606"/>
    </location>
</feature>
<proteinExistence type="predicted"/>
<feature type="region of interest" description="Disordered" evidence="1">
    <location>
        <begin position="287"/>
        <end position="819"/>
    </location>
</feature>
<reference evidence="2" key="1">
    <citation type="submission" date="2020-11" db="EMBL/GenBank/DDBJ databases">
        <authorList>
            <person name="Tran Van P."/>
        </authorList>
    </citation>
    <scope>NUCLEOTIDE SEQUENCE</scope>
</reference>
<feature type="compositionally biased region" description="Polar residues" evidence="1">
    <location>
        <begin position="217"/>
        <end position="226"/>
    </location>
</feature>
<feature type="compositionally biased region" description="Basic and acidic residues" evidence="1">
    <location>
        <begin position="297"/>
        <end position="322"/>
    </location>
</feature>
<feature type="compositionally biased region" description="Pro residues" evidence="1">
    <location>
        <begin position="375"/>
        <end position="407"/>
    </location>
</feature>
<dbReference type="EMBL" id="OE839370">
    <property type="protein sequence ID" value="CAD7586955.1"/>
    <property type="molecule type" value="Genomic_DNA"/>
</dbReference>
<feature type="compositionally biased region" description="Basic and acidic residues" evidence="1">
    <location>
        <begin position="228"/>
        <end position="257"/>
    </location>
</feature>
<feature type="compositionally biased region" description="Low complexity" evidence="1">
    <location>
        <begin position="562"/>
        <end position="571"/>
    </location>
</feature>
<feature type="compositionally biased region" description="Basic and acidic residues" evidence="1">
    <location>
        <begin position="408"/>
        <end position="440"/>
    </location>
</feature>
<feature type="compositionally biased region" description="Pro residues" evidence="1">
    <location>
        <begin position="347"/>
        <end position="364"/>
    </location>
</feature>
<evidence type="ECO:0000313" key="2">
    <source>
        <dbReference type="EMBL" id="CAD7586955.1"/>
    </source>
</evidence>
<feature type="region of interest" description="Disordered" evidence="1">
    <location>
        <begin position="215"/>
        <end position="271"/>
    </location>
</feature>
<feature type="compositionally biased region" description="Basic and acidic residues" evidence="1">
    <location>
        <begin position="680"/>
        <end position="716"/>
    </location>
</feature>
<feature type="compositionally biased region" description="Basic and acidic residues" evidence="1">
    <location>
        <begin position="495"/>
        <end position="558"/>
    </location>
</feature>
<dbReference type="AlphaFoldDB" id="A0A7R9PH78"/>
<feature type="compositionally biased region" description="Gly residues" evidence="1">
    <location>
        <begin position="572"/>
        <end position="588"/>
    </location>
</feature>
<sequence>MNSEGFPAPYDPPPWKQERWIVVDEPSESRWRKAAALQPSGTIEAMELPGRNGNRMHVFFKVFGSFGLLAPMGMAMGPGGMMHNVPIGVPPPGMQGILMHQQMLGGVPQPVSSPFNPAGGHVSLLGHRQLSQIPLPAPAAPQDKPATVLPLTAPPVGVPPPTSEATLPGLNEALLRVPFGLPPQLQQQQVHSMAMPPPINQDDSSMDIDMIEDQKTNNEQPQQIQPGSDRDKDRRPRDRDRDRDRDWREGGGDRNRPAEQPPVISPWIKVPQQVVADKPSLLDRLRNLANDVCTPTNREERPPRRDRSRSADGSNERDEGASKKLPPPLSQEAQDRVPPEVHLPRPTGIPPLFPGPGPRGPPPGTGAGGSIFNPRGPPPEGFHPPGPPPGARGIRPPGPAPFGPRGPPADREDFDPQRDRERERFGPTKDFDPRDPDRMRGPRQPLLDEFNPRMEGFPSRQPLPDEFNARMEAFPPRGPPHPDDFDILPLGPEDFDNRERHPDDFDRRAMHEEEFDRRNRRPDGFELRGPRDGFDPRMPHPEEFDLRDPRLDGFDPRGRGPGPDFFPREGFGPMGMMGPRGPGMGPEGFGPRHFMGPRGPGPMFHPRGPPGPMGMRGPRPGVWIDGQAPPGVFPLFEGPHPPDGGPPDSFFGRPPFDEERRGRDRGGWEHRGPRRGGPPGREEGGRFPRRREEINPRGNRRDEDDKEPRGDRERKSRWSNASPVVEGTESVDTSHEEKEVPLEISTGPPIEGAVSIEVDTRKEPEQGPELEFQDSQGDSTPCNDELELAILEPIEAPEAVEAEPTPSSECAPPVEETAE</sequence>
<feature type="compositionally biased region" description="Basic and acidic residues" evidence="1">
    <location>
        <begin position="655"/>
        <end position="671"/>
    </location>
</feature>
<feature type="compositionally biased region" description="Low complexity" evidence="1">
    <location>
        <begin position="788"/>
        <end position="804"/>
    </location>
</feature>
<protein>
    <submittedName>
        <fullName evidence="2">Uncharacterized protein</fullName>
    </submittedName>
</protein>
<accession>A0A7R9PH78</accession>
<evidence type="ECO:0000256" key="1">
    <source>
        <dbReference type="SAM" id="MobiDB-lite"/>
    </source>
</evidence>
<feature type="region of interest" description="Disordered" evidence="1">
    <location>
        <begin position="186"/>
        <end position="205"/>
    </location>
</feature>